<accession>A0A7X8TRB3</accession>
<proteinExistence type="predicted"/>
<comment type="caution">
    <text evidence="1">The sequence shown here is derived from an EMBL/GenBank/DDBJ whole genome shotgun (WGS) entry which is preliminary data.</text>
</comment>
<keyword evidence="2" id="KW-1185">Reference proteome</keyword>
<gene>
    <name evidence="1" type="ORF">HGP28_10640</name>
</gene>
<reference evidence="1 2" key="1">
    <citation type="submission" date="2020-04" db="EMBL/GenBank/DDBJ databases">
        <title>Vibrio sp. SM6, a novel species isolated from seawater.</title>
        <authorList>
            <person name="Wang X."/>
        </authorList>
    </citation>
    <scope>NUCLEOTIDE SEQUENCE [LARGE SCALE GENOMIC DNA]</scope>
    <source>
        <strain evidence="1 2">SM6</strain>
    </source>
</reference>
<evidence type="ECO:0000313" key="1">
    <source>
        <dbReference type="EMBL" id="NLS13349.1"/>
    </source>
</evidence>
<evidence type="ECO:0000313" key="2">
    <source>
        <dbReference type="Proteomes" id="UP000535589"/>
    </source>
</evidence>
<dbReference type="AlphaFoldDB" id="A0A7X8TRB3"/>
<protein>
    <submittedName>
        <fullName evidence="1">Uncharacterized protein</fullName>
    </submittedName>
</protein>
<organism evidence="1 2">
    <name type="scientific">Vibrio agarilyticus</name>
    <dbReference type="NCBI Taxonomy" id="2726741"/>
    <lineage>
        <taxon>Bacteria</taxon>
        <taxon>Pseudomonadati</taxon>
        <taxon>Pseudomonadota</taxon>
        <taxon>Gammaproteobacteria</taxon>
        <taxon>Vibrionales</taxon>
        <taxon>Vibrionaceae</taxon>
        <taxon>Vibrio</taxon>
    </lineage>
</organism>
<dbReference type="Proteomes" id="UP000535589">
    <property type="component" value="Unassembled WGS sequence"/>
</dbReference>
<name>A0A7X8TRB3_9VIBR</name>
<dbReference type="EMBL" id="JABAIK010000009">
    <property type="protein sequence ID" value="NLS13349.1"/>
    <property type="molecule type" value="Genomic_DNA"/>
</dbReference>
<dbReference type="RefSeq" id="WP_168836441.1">
    <property type="nucleotide sequence ID" value="NZ_JABAIK010000009.1"/>
</dbReference>
<sequence length="66" mass="7394">MAVTHQPTETGLSIIDSIKRRYFPNGYQSKPRSGGVDYRFTPKGQAEYRRGFKLSMARLVSQGGEA</sequence>